<dbReference type="PANTHER" id="PTHR46191">
    <property type="match status" value="1"/>
</dbReference>
<dbReference type="InterPro" id="IPR051828">
    <property type="entry name" value="HAD-like_hydrolase_domain"/>
</dbReference>
<accession>A0A2S5B1A3</accession>
<keyword evidence="2" id="KW-1185">Reference proteome</keyword>
<sequence length="289" mass="32410">MVVRRVLLDAFGTIFSPREPVHVQYAAVARSYGLLVEDVQVKTAFKDAFKLQAQRHPLYGKRSRPPLEPSEWWATVILDTFRGAGISEAQLTPIAGKLSTELVERFWGAAGYDLHGDVEPFLRALHSLPCPPSGSAHSTAWNSSSSFPAPVVVSNTDPAVVKILDSLGVLENRFEIRQAGIREDQVFTTWQLEEDKKEVRFWDEVLRRLRRDEPDLSPNEVLVIGDELVSDYKTPRLAGYRTLLLRRDLANGEHARASYDDEKAGPAVVDTVRDLVEVADLIRRENAVP</sequence>
<evidence type="ECO:0000313" key="1">
    <source>
        <dbReference type="EMBL" id="POY70570.1"/>
    </source>
</evidence>
<dbReference type="Gene3D" id="3.40.50.1000">
    <property type="entry name" value="HAD superfamily/HAD-like"/>
    <property type="match status" value="1"/>
</dbReference>
<reference evidence="1 2" key="1">
    <citation type="journal article" date="2018" name="Front. Microbiol.">
        <title>Prospects for Fungal Bioremediation of Acidic Radioactive Waste Sites: Characterization and Genome Sequence of Rhodotorula taiwanensis MD1149.</title>
        <authorList>
            <person name="Tkavc R."/>
            <person name="Matrosova V.Y."/>
            <person name="Grichenko O.E."/>
            <person name="Gostincar C."/>
            <person name="Volpe R.P."/>
            <person name="Klimenkova P."/>
            <person name="Gaidamakova E.K."/>
            <person name="Zhou C.E."/>
            <person name="Stewart B.J."/>
            <person name="Lyman M.G."/>
            <person name="Malfatti S.A."/>
            <person name="Rubinfeld B."/>
            <person name="Courtot M."/>
            <person name="Singh J."/>
            <person name="Dalgard C.L."/>
            <person name="Hamilton T."/>
            <person name="Frey K.G."/>
            <person name="Gunde-Cimerman N."/>
            <person name="Dugan L."/>
            <person name="Daly M.J."/>
        </authorList>
    </citation>
    <scope>NUCLEOTIDE SEQUENCE [LARGE SCALE GENOMIC DNA]</scope>
    <source>
        <strain evidence="1 2">MD1149</strain>
    </source>
</reference>
<evidence type="ECO:0000313" key="2">
    <source>
        <dbReference type="Proteomes" id="UP000237144"/>
    </source>
</evidence>
<dbReference type="InterPro" id="IPR044924">
    <property type="entry name" value="HAD-SF_hydro_IA_REG-2-like_cap"/>
</dbReference>
<name>A0A2S5B1A3_9BASI</name>
<dbReference type="PANTHER" id="PTHR46191:SF2">
    <property type="entry name" value="HALOACID DEHALOGENASE-LIKE HYDROLASE DOMAIN-CONTAINING PROTEIN 3"/>
    <property type="match status" value="1"/>
</dbReference>
<dbReference type="Pfam" id="PF13242">
    <property type="entry name" value="Hydrolase_like"/>
    <property type="match status" value="1"/>
</dbReference>
<dbReference type="STRING" id="741276.A0A2S5B1A3"/>
<dbReference type="AlphaFoldDB" id="A0A2S5B1A3"/>
<dbReference type="Proteomes" id="UP000237144">
    <property type="component" value="Unassembled WGS sequence"/>
</dbReference>
<proteinExistence type="predicted"/>
<dbReference type="Gene3D" id="1.10.150.720">
    <property type="entry name" value="Haloacid dehalogenase-like hydrolase"/>
    <property type="match status" value="1"/>
</dbReference>
<dbReference type="InterPro" id="IPR023214">
    <property type="entry name" value="HAD_sf"/>
</dbReference>
<dbReference type="OrthoDB" id="444127at2759"/>
<comment type="caution">
    <text evidence="1">The sequence shown here is derived from an EMBL/GenBank/DDBJ whole genome shotgun (WGS) entry which is preliminary data.</text>
</comment>
<dbReference type="SUPFAM" id="SSF56784">
    <property type="entry name" value="HAD-like"/>
    <property type="match status" value="1"/>
</dbReference>
<organism evidence="1 2">
    <name type="scientific">Rhodotorula taiwanensis</name>
    <dbReference type="NCBI Taxonomy" id="741276"/>
    <lineage>
        <taxon>Eukaryota</taxon>
        <taxon>Fungi</taxon>
        <taxon>Dikarya</taxon>
        <taxon>Basidiomycota</taxon>
        <taxon>Pucciniomycotina</taxon>
        <taxon>Microbotryomycetes</taxon>
        <taxon>Sporidiobolales</taxon>
        <taxon>Sporidiobolaceae</taxon>
        <taxon>Rhodotorula</taxon>
    </lineage>
</organism>
<dbReference type="EMBL" id="PJQD01000115">
    <property type="protein sequence ID" value="POY70570.1"/>
    <property type="molecule type" value="Genomic_DNA"/>
</dbReference>
<protein>
    <submittedName>
        <fullName evidence="1">Uncharacterized protein</fullName>
    </submittedName>
</protein>
<dbReference type="GO" id="GO:0005634">
    <property type="term" value="C:nucleus"/>
    <property type="evidence" value="ECO:0007669"/>
    <property type="project" value="TreeGrafter"/>
</dbReference>
<gene>
    <name evidence="1" type="ORF">BMF94_6485</name>
</gene>
<dbReference type="InterPro" id="IPR036412">
    <property type="entry name" value="HAD-like_sf"/>
</dbReference>